<reference evidence="2" key="1">
    <citation type="submission" date="2023-10" db="EMBL/GenBank/DDBJ databases">
        <authorList>
            <person name="Chen Y."/>
            <person name="Shah S."/>
            <person name="Dougan E. K."/>
            <person name="Thang M."/>
            <person name="Chan C."/>
        </authorList>
    </citation>
    <scope>NUCLEOTIDE SEQUENCE [LARGE SCALE GENOMIC DNA]</scope>
</reference>
<dbReference type="Proteomes" id="UP001189429">
    <property type="component" value="Unassembled WGS sequence"/>
</dbReference>
<sequence length="229" mass="24322">AEAQRSPAGERGDMGSGCGRLLAHHPKAVIYPIGDCDEPVQHGLYRSEAGRASVRSESSSRCSTTTSPRSRCHEQAPGYSDILAPGSPRKAADGLLFPILTAEGTATSCTCRHSTRSTDAGTDRSASPTSDVNSPKKGVNDRCLCGRFRSKEAPEGCKPKGGRNATKDRHPHLTCTGHAGARGGEPRPPEAPQPLLFAVGLQSRARRPARPLCERRRVRLARGDGRLPG</sequence>
<feature type="region of interest" description="Disordered" evidence="1">
    <location>
        <begin position="47"/>
        <end position="87"/>
    </location>
</feature>
<proteinExistence type="predicted"/>
<feature type="region of interest" description="Disordered" evidence="1">
    <location>
        <begin position="111"/>
        <end position="138"/>
    </location>
</feature>
<accession>A0ABN9W2M0</accession>
<organism evidence="2 3">
    <name type="scientific">Prorocentrum cordatum</name>
    <dbReference type="NCBI Taxonomy" id="2364126"/>
    <lineage>
        <taxon>Eukaryota</taxon>
        <taxon>Sar</taxon>
        <taxon>Alveolata</taxon>
        <taxon>Dinophyceae</taxon>
        <taxon>Prorocentrales</taxon>
        <taxon>Prorocentraceae</taxon>
        <taxon>Prorocentrum</taxon>
    </lineage>
</organism>
<gene>
    <name evidence="2" type="ORF">PCOR1329_LOCUS62683</name>
</gene>
<feature type="compositionally biased region" description="Polar residues" evidence="1">
    <location>
        <begin position="124"/>
        <end position="133"/>
    </location>
</feature>
<evidence type="ECO:0000313" key="2">
    <source>
        <dbReference type="EMBL" id="CAK0879176.1"/>
    </source>
</evidence>
<evidence type="ECO:0000256" key="1">
    <source>
        <dbReference type="SAM" id="MobiDB-lite"/>
    </source>
</evidence>
<feature type="non-terminal residue" evidence="2">
    <location>
        <position position="1"/>
    </location>
</feature>
<protein>
    <submittedName>
        <fullName evidence="2">Uncharacterized protein</fullName>
    </submittedName>
</protein>
<comment type="caution">
    <text evidence="2">The sequence shown here is derived from an EMBL/GenBank/DDBJ whole genome shotgun (WGS) entry which is preliminary data.</text>
</comment>
<feature type="compositionally biased region" description="Low complexity" evidence="1">
    <location>
        <begin position="47"/>
        <end position="69"/>
    </location>
</feature>
<dbReference type="EMBL" id="CAUYUJ010017928">
    <property type="protein sequence ID" value="CAK0879176.1"/>
    <property type="molecule type" value="Genomic_DNA"/>
</dbReference>
<name>A0ABN9W2M0_9DINO</name>
<feature type="region of interest" description="Disordered" evidence="1">
    <location>
        <begin position="154"/>
        <end position="193"/>
    </location>
</feature>
<keyword evidence="3" id="KW-1185">Reference proteome</keyword>
<evidence type="ECO:0000313" key="3">
    <source>
        <dbReference type="Proteomes" id="UP001189429"/>
    </source>
</evidence>